<evidence type="ECO:0000256" key="3">
    <source>
        <dbReference type="ARBA" id="ARBA00006991"/>
    </source>
</evidence>
<organism evidence="15 16">
    <name type="scientific">Kazachstania africana (strain ATCC 22294 / BCRC 22015 / CBS 2517 / CECT 1963 / NBRC 1671 / NRRL Y-8276)</name>
    <name type="common">Yeast</name>
    <name type="synonym">Kluyveromyces africanus</name>
    <dbReference type="NCBI Taxonomy" id="1071382"/>
    <lineage>
        <taxon>Eukaryota</taxon>
        <taxon>Fungi</taxon>
        <taxon>Dikarya</taxon>
        <taxon>Ascomycota</taxon>
        <taxon>Saccharomycotina</taxon>
        <taxon>Saccharomycetes</taxon>
        <taxon>Saccharomycetales</taxon>
        <taxon>Saccharomycetaceae</taxon>
        <taxon>Kazachstania</taxon>
    </lineage>
</organism>
<dbReference type="Proteomes" id="UP000005220">
    <property type="component" value="Chromosome 1"/>
</dbReference>
<dbReference type="Gene3D" id="3.30.160.60">
    <property type="entry name" value="Classic Zinc Finger"/>
    <property type="match status" value="2"/>
</dbReference>
<comment type="function">
    <text evidence="1">May be involved in transcriptional regulation.</text>
</comment>
<dbReference type="PROSITE" id="PS00028">
    <property type="entry name" value="ZINC_FINGER_C2H2_1"/>
    <property type="match status" value="2"/>
</dbReference>
<evidence type="ECO:0000256" key="1">
    <source>
        <dbReference type="ARBA" id="ARBA00003767"/>
    </source>
</evidence>
<keyword evidence="4" id="KW-0479">Metal-binding</keyword>
<feature type="compositionally biased region" description="Polar residues" evidence="13">
    <location>
        <begin position="1"/>
        <end position="19"/>
    </location>
</feature>
<evidence type="ECO:0000256" key="9">
    <source>
        <dbReference type="ARBA" id="ARBA00023125"/>
    </source>
</evidence>
<keyword evidence="8" id="KW-0805">Transcription regulation</keyword>
<evidence type="ECO:0000313" key="16">
    <source>
        <dbReference type="Proteomes" id="UP000005220"/>
    </source>
</evidence>
<dbReference type="InParanoid" id="H2AMS0"/>
<dbReference type="GO" id="GO:0005634">
    <property type="term" value="C:nucleus"/>
    <property type="evidence" value="ECO:0007669"/>
    <property type="project" value="UniProtKB-SubCell"/>
</dbReference>
<dbReference type="PROSITE" id="PS50157">
    <property type="entry name" value="ZINC_FINGER_C2H2_2"/>
    <property type="match status" value="2"/>
</dbReference>
<dbReference type="InterPro" id="IPR050717">
    <property type="entry name" value="C2H2-ZF_Transcription_Reg"/>
</dbReference>
<dbReference type="AlphaFoldDB" id="H2AMS0"/>
<evidence type="ECO:0000256" key="5">
    <source>
        <dbReference type="ARBA" id="ARBA00022737"/>
    </source>
</evidence>
<evidence type="ECO:0000259" key="14">
    <source>
        <dbReference type="PROSITE" id="PS50157"/>
    </source>
</evidence>
<evidence type="ECO:0000256" key="2">
    <source>
        <dbReference type="ARBA" id="ARBA00004123"/>
    </source>
</evidence>
<comment type="similarity">
    <text evidence="3">Belongs to the krueppel C2H2-type zinc-finger protein family.</text>
</comment>
<evidence type="ECO:0000313" key="15">
    <source>
        <dbReference type="EMBL" id="CCF55670.1"/>
    </source>
</evidence>
<keyword evidence="16" id="KW-1185">Reference proteome</keyword>
<dbReference type="RefSeq" id="XP_003954805.1">
    <property type="nucleotide sequence ID" value="XM_003954756.1"/>
</dbReference>
<keyword evidence="11" id="KW-0539">Nucleus</keyword>
<accession>H2AMS0</accession>
<feature type="region of interest" description="Disordered" evidence="13">
    <location>
        <begin position="347"/>
        <end position="370"/>
    </location>
</feature>
<dbReference type="FunFam" id="3.30.160.60:FF:000736">
    <property type="entry name" value="Zinc finger protein 423"/>
    <property type="match status" value="1"/>
</dbReference>
<feature type="region of interest" description="Disordered" evidence="13">
    <location>
        <begin position="261"/>
        <end position="292"/>
    </location>
</feature>
<evidence type="ECO:0000256" key="10">
    <source>
        <dbReference type="ARBA" id="ARBA00023163"/>
    </source>
</evidence>
<dbReference type="FunFam" id="3.30.160.60:FF:000771">
    <property type="entry name" value="zinc finger protein 648"/>
    <property type="match status" value="1"/>
</dbReference>
<dbReference type="HOGENOM" id="CLU_618294_0_0_1"/>
<dbReference type="eggNOG" id="KOG1721">
    <property type="taxonomic scope" value="Eukaryota"/>
</dbReference>
<dbReference type="OrthoDB" id="654211at2759"/>
<keyword evidence="6 12" id="KW-0863">Zinc-finger</keyword>
<evidence type="ECO:0000256" key="11">
    <source>
        <dbReference type="ARBA" id="ARBA00023242"/>
    </source>
</evidence>
<dbReference type="PANTHER" id="PTHR14196">
    <property type="entry name" value="ODD-SKIPPED - RELATED"/>
    <property type="match status" value="1"/>
</dbReference>
<feature type="compositionally biased region" description="Low complexity" evidence="13">
    <location>
        <begin position="261"/>
        <end position="285"/>
    </location>
</feature>
<dbReference type="KEGG" id="kaf:KAFR_0A02320"/>
<sequence length="443" mass="50291">MTTTEENNTLQFPLSTNDSPNERAISTPATTTSNSFELFQDSTDSNSRAKNQLLPTENLNYDSLTSPTTLNDFLFGLESPKTLDNNSTEFINPTIIDPSLFLDDTANYKRHTSSLIDNLLTDNEIFDPNYRRASEIISNSNRLPTASSYARNSISNSVDFWNLNEKDKFTIENEKIEKSAFKIDNELTKVLSEYNIDFTNPFSTNQSDAIVPPQSPRQERNYSIRKNRASLPALGNSEFFHKNVTWENVILSDDEDSNNNSSLNFPTTTISSSTHTTIPSTNSNTAPSPNQNFIRPSMLLSSKASTMAKIATTGMENPDSNSNNMFSLKKSIPMSLSNNTNILKQQPLQSPQQIKKTRRKSTNTFQLNEHRRKKSIDPIDENEKPFKCDTCYKAFRRSEHLKRHIRSVHSTERPFACTICDKKFSRSDNLSQHLKTHKKHGEL</sequence>
<dbReference type="EMBL" id="HE650821">
    <property type="protein sequence ID" value="CCF55670.1"/>
    <property type="molecule type" value="Genomic_DNA"/>
</dbReference>
<protein>
    <recommendedName>
        <fullName evidence="14">C2H2-type domain-containing protein</fullName>
    </recommendedName>
</protein>
<feature type="domain" description="C2H2-type" evidence="14">
    <location>
        <begin position="386"/>
        <end position="414"/>
    </location>
</feature>
<dbReference type="InterPro" id="IPR036236">
    <property type="entry name" value="Znf_C2H2_sf"/>
</dbReference>
<dbReference type="STRING" id="1071382.H2AMS0"/>
<dbReference type="FunCoup" id="H2AMS0">
    <property type="interactions" value="2040"/>
</dbReference>
<feature type="domain" description="C2H2-type" evidence="14">
    <location>
        <begin position="415"/>
        <end position="442"/>
    </location>
</feature>
<keyword evidence="9" id="KW-0238">DNA-binding</keyword>
<evidence type="ECO:0000256" key="8">
    <source>
        <dbReference type="ARBA" id="ARBA00023015"/>
    </source>
</evidence>
<dbReference type="GO" id="GO:0008270">
    <property type="term" value="F:zinc ion binding"/>
    <property type="evidence" value="ECO:0007669"/>
    <property type="project" value="UniProtKB-KW"/>
</dbReference>
<gene>
    <name evidence="15" type="primary">KAFR0A02320</name>
    <name evidence="15" type="ORF">KAFR_0A02320</name>
</gene>
<name>H2AMS0_KAZAF</name>
<keyword evidence="5" id="KW-0677">Repeat</keyword>
<evidence type="ECO:0000256" key="6">
    <source>
        <dbReference type="ARBA" id="ARBA00022771"/>
    </source>
</evidence>
<evidence type="ECO:0000256" key="12">
    <source>
        <dbReference type="PROSITE-ProRule" id="PRU00042"/>
    </source>
</evidence>
<dbReference type="InterPro" id="IPR013087">
    <property type="entry name" value="Znf_C2H2_type"/>
</dbReference>
<dbReference type="SUPFAM" id="SSF57667">
    <property type="entry name" value="beta-beta-alpha zinc fingers"/>
    <property type="match status" value="1"/>
</dbReference>
<dbReference type="SMART" id="SM00355">
    <property type="entry name" value="ZnF_C2H2"/>
    <property type="match status" value="2"/>
</dbReference>
<dbReference type="GO" id="GO:0000977">
    <property type="term" value="F:RNA polymerase II transcription regulatory region sequence-specific DNA binding"/>
    <property type="evidence" value="ECO:0007669"/>
    <property type="project" value="TreeGrafter"/>
</dbReference>
<dbReference type="Pfam" id="PF00096">
    <property type="entry name" value="zf-C2H2"/>
    <property type="match status" value="2"/>
</dbReference>
<feature type="region of interest" description="Disordered" evidence="13">
    <location>
        <begin position="1"/>
        <end position="32"/>
    </location>
</feature>
<keyword evidence="7" id="KW-0862">Zinc</keyword>
<dbReference type="PANTHER" id="PTHR14196:SF0">
    <property type="entry name" value="PROTEIN BOWEL"/>
    <property type="match status" value="1"/>
</dbReference>
<evidence type="ECO:0000256" key="7">
    <source>
        <dbReference type="ARBA" id="ARBA00022833"/>
    </source>
</evidence>
<evidence type="ECO:0000256" key="4">
    <source>
        <dbReference type="ARBA" id="ARBA00022723"/>
    </source>
</evidence>
<proteinExistence type="inferred from homology"/>
<comment type="subcellular location">
    <subcellularLocation>
        <location evidence="2">Nucleus</location>
    </subcellularLocation>
</comment>
<evidence type="ECO:0000256" key="13">
    <source>
        <dbReference type="SAM" id="MobiDB-lite"/>
    </source>
</evidence>
<reference evidence="15 16" key="1">
    <citation type="journal article" date="2011" name="Proc. Natl. Acad. Sci. U.S.A.">
        <title>Evolutionary erosion of yeast sex chromosomes by mating-type switching accidents.</title>
        <authorList>
            <person name="Gordon J.L."/>
            <person name="Armisen D."/>
            <person name="Proux-Wera E."/>
            <person name="Oheigeartaigh S.S."/>
            <person name="Byrne K.P."/>
            <person name="Wolfe K.H."/>
        </authorList>
    </citation>
    <scope>NUCLEOTIDE SEQUENCE [LARGE SCALE GENOMIC DNA]</scope>
    <source>
        <strain evidence="16">ATCC 22294 / BCRC 22015 / CBS 2517 / CECT 1963 / NBRC 1671 / NRRL Y-8276</strain>
    </source>
</reference>
<dbReference type="GeneID" id="13886525"/>
<dbReference type="GO" id="GO:0000981">
    <property type="term" value="F:DNA-binding transcription factor activity, RNA polymerase II-specific"/>
    <property type="evidence" value="ECO:0007669"/>
    <property type="project" value="TreeGrafter"/>
</dbReference>
<keyword evidence="10" id="KW-0804">Transcription</keyword>